<dbReference type="InterPro" id="IPR039261">
    <property type="entry name" value="FNR_nucleotide-bd"/>
</dbReference>
<evidence type="ECO:0000259" key="2">
    <source>
        <dbReference type="PROSITE" id="PS51384"/>
    </source>
</evidence>
<dbReference type="InterPro" id="IPR007037">
    <property type="entry name" value="SIP_rossman_dom"/>
</dbReference>
<evidence type="ECO:0000313" key="3">
    <source>
        <dbReference type="EMBL" id="AEM42649.1"/>
    </source>
</evidence>
<dbReference type="PANTHER" id="PTHR30157:SF0">
    <property type="entry name" value="NADPH-DEPENDENT FERRIC-CHELATE REDUCTASE"/>
    <property type="match status" value="1"/>
</dbReference>
<dbReference type="EMBL" id="CP002019">
    <property type="protein sequence ID" value="AEM42649.1"/>
    <property type="molecule type" value="Genomic_DNA"/>
</dbReference>
<dbReference type="SUPFAM" id="SSF63380">
    <property type="entry name" value="Riboflavin synthase domain-like"/>
    <property type="match status" value="1"/>
</dbReference>
<dbReference type="InterPro" id="IPR017938">
    <property type="entry name" value="Riboflavin_synthase-like_b-brl"/>
</dbReference>
<dbReference type="Pfam" id="PF08021">
    <property type="entry name" value="FAD_binding_9"/>
    <property type="match status" value="1"/>
</dbReference>
<reference evidence="3 4" key="1">
    <citation type="journal article" date="2011" name="J. Bacteriol.">
        <title>Complete genome sequence of the industrial strain Ketogulonicigenium vulgare WSH-001.</title>
        <authorList>
            <person name="Liu L."/>
            <person name="Li Y."/>
            <person name="Zhang J."/>
            <person name="Zhou Z."/>
            <person name="Liu J."/>
            <person name="Li X."/>
            <person name="Zhou J."/>
            <person name="Du G."/>
            <person name="Wang L."/>
            <person name="Chen J."/>
        </authorList>
    </citation>
    <scope>NUCLEOTIDE SEQUENCE [LARGE SCALE GENOMIC DNA]</scope>
    <source>
        <strain evidence="3 4">WSH-001</strain>
        <plasmid evidence="4">pKVU_100</plasmid>
    </source>
</reference>
<feature type="domain" description="FAD-binding FR-type" evidence="2">
    <location>
        <begin position="109"/>
        <end position="230"/>
    </location>
</feature>
<dbReference type="InterPro" id="IPR039374">
    <property type="entry name" value="SIP_fam"/>
</dbReference>
<name>F9YB97_KETVW</name>
<gene>
    <name evidence="3" type="ordered locus">KVU_PA0232</name>
</gene>
<evidence type="ECO:0000313" key="4">
    <source>
        <dbReference type="Proteomes" id="UP000000692"/>
    </source>
</evidence>
<protein>
    <submittedName>
        <fullName evidence="3">Siderophore-interacting protein</fullName>
    </submittedName>
</protein>
<organism evidence="3 4">
    <name type="scientific">Ketogulonicigenium vulgare (strain WSH-001)</name>
    <dbReference type="NCBI Taxonomy" id="759362"/>
    <lineage>
        <taxon>Bacteria</taxon>
        <taxon>Pseudomonadati</taxon>
        <taxon>Pseudomonadota</taxon>
        <taxon>Alphaproteobacteria</taxon>
        <taxon>Rhodobacterales</taxon>
        <taxon>Roseobacteraceae</taxon>
        <taxon>Ketogulonicigenium</taxon>
    </lineage>
</organism>
<dbReference type="AlphaFoldDB" id="F9YB97"/>
<proteinExistence type="inferred from homology"/>
<dbReference type="PROSITE" id="PS51384">
    <property type="entry name" value="FAD_FR"/>
    <property type="match status" value="1"/>
</dbReference>
<dbReference type="Gene3D" id="3.40.50.80">
    <property type="entry name" value="Nucleotide-binding domain of ferredoxin-NADP reductase (FNR) module"/>
    <property type="match status" value="1"/>
</dbReference>
<comment type="similarity">
    <text evidence="1">Belongs to the SIP oxidoreductase family.</text>
</comment>
<geneLocation type="plasmid" evidence="4">
    <name>pKVU_100</name>
</geneLocation>
<keyword evidence="4" id="KW-1185">Reference proteome</keyword>
<dbReference type="CDD" id="cd06193">
    <property type="entry name" value="siderophore_interacting"/>
    <property type="match status" value="1"/>
</dbReference>
<dbReference type="Pfam" id="PF04954">
    <property type="entry name" value="SIP"/>
    <property type="match status" value="1"/>
</dbReference>
<sequence length="347" mass="37159">MMMNAPMITALGRLGPVTWRELQSFAGALSEFCAVQVLPDRQIRSDVHAGGLHLQWSDGTARVRIEAPSPASAQNLRDMLAYMLDNVREGLAADLRWLQNVPQAGALPPTFRFATVMDSQRITPRFQRIRLAAKDIAYLTQGGLHIRLLQPKVAADPRWPSLGANGRTIWPGGDHLHMPVYTMRAIDDAAGWIDVDIYLHGNGPTCLWAKTARAGTRIGITGPGGGGLSDNAHLILGGDETALPAIARMLEAAPAHATGQAMIEVAYKAEIQPIAAPAGVALTWLIRGNGPALATAFARAAKAALDTNPEAEIFFGGEKSIAQQLRENLRAPHGKLPANASIAAYWS</sequence>
<dbReference type="HOGENOM" id="CLU_040923_0_0_5"/>
<evidence type="ECO:0000256" key="1">
    <source>
        <dbReference type="ARBA" id="ARBA00035644"/>
    </source>
</evidence>
<dbReference type="PATRIC" id="fig|759362.5.peg.2926"/>
<dbReference type="Proteomes" id="UP000000692">
    <property type="component" value="Plasmid 1"/>
</dbReference>
<accession>F9YB97</accession>
<dbReference type="InterPro" id="IPR013113">
    <property type="entry name" value="SIP_FAD-bd"/>
</dbReference>
<dbReference type="PANTHER" id="PTHR30157">
    <property type="entry name" value="FERRIC REDUCTASE, NADPH-DEPENDENT"/>
    <property type="match status" value="1"/>
</dbReference>
<dbReference type="OrthoDB" id="9814826at2"/>
<dbReference type="KEGG" id="kvl:KVU_PA0232"/>
<dbReference type="Gene3D" id="2.40.30.10">
    <property type="entry name" value="Translation factors"/>
    <property type="match status" value="1"/>
</dbReference>
<dbReference type="GO" id="GO:0016491">
    <property type="term" value="F:oxidoreductase activity"/>
    <property type="evidence" value="ECO:0007669"/>
    <property type="project" value="InterPro"/>
</dbReference>
<keyword evidence="3" id="KW-0614">Plasmid</keyword>
<dbReference type="InterPro" id="IPR017927">
    <property type="entry name" value="FAD-bd_FR_type"/>
</dbReference>